<dbReference type="AlphaFoldDB" id="A0A9X2CDD2"/>
<sequence>MNLTLVRHTFQRGETRLSSVLLLLLILAISWLLWSGLYKPLVMSLGVLSCLLSIYLAHRMGFFRNNTNLLRLMPRLPGYWLWLLREIIISSLDVTKLILKPSMPISPTVVVLEAEAKTDMGQVILGNSITLSPGTVTLDLYKGKVLIHCLTSESAKELQKGEANRRVAALEPR</sequence>
<accession>A0A9X2CDD2</accession>
<keyword evidence="3" id="KW-1003">Cell membrane</keyword>
<keyword evidence="4 7" id="KW-0812">Transmembrane</keyword>
<evidence type="ECO:0000256" key="1">
    <source>
        <dbReference type="ARBA" id="ARBA00004651"/>
    </source>
</evidence>
<gene>
    <name evidence="8" type="ORF">L2749_08465</name>
</gene>
<dbReference type="RefSeq" id="WP_229779988.1">
    <property type="nucleotide sequence ID" value="NZ_BMQI01000016.1"/>
</dbReference>
<dbReference type="PIRSF" id="PIRSF019239">
    <property type="entry name" value="MrpE"/>
    <property type="match status" value="1"/>
</dbReference>
<evidence type="ECO:0000256" key="7">
    <source>
        <dbReference type="SAM" id="Phobius"/>
    </source>
</evidence>
<comment type="subcellular location">
    <subcellularLocation>
        <location evidence="1">Cell membrane</location>
        <topology evidence="1">Multi-pass membrane protein</topology>
    </subcellularLocation>
</comment>
<dbReference type="EMBL" id="JAKILJ010000015">
    <property type="protein sequence ID" value="MCL1105296.1"/>
    <property type="molecule type" value="Genomic_DNA"/>
</dbReference>
<organism evidence="8 9">
    <name type="scientific">Shewanella algicola</name>
    <dbReference type="NCBI Taxonomy" id="640633"/>
    <lineage>
        <taxon>Bacteria</taxon>
        <taxon>Pseudomonadati</taxon>
        <taxon>Pseudomonadota</taxon>
        <taxon>Gammaproteobacteria</taxon>
        <taxon>Alteromonadales</taxon>
        <taxon>Shewanellaceae</taxon>
        <taxon>Shewanella</taxon>
    </lineage>
</organism>
<keyword evidence="9" id="KW-1185">Reference proteome</keyword>
<evidence type="ECO:0000256" key="2">
    <source>
        <dbReference type="ARBA" id="ARBA00006228"/>
    </source>
</evidence>
<keyword evidence="6 7" id="KW-0472">Membrane</keyword>
<dbReference type="PANTHER" id="PTHR34584:SF1">
    <property type="entry name" value="NA(+)_H(+) ANTIPORTER SUBUNIT E1"/>
    <property type="match status" value="1"/>
</dbReference>
<evidence type="ECO:0000313" key="9">
    <source>
        <dbReference type="Proteomes" id="UP001139408"/>
    </source>
</evidence>
<comment type="caution">
    <text evidence="8">The sequence shown here is derived from an EMBL/GenBank/DDBJ whole genome shotgun (WGS) entry which is preliminary data.</text>
</comment>
<feature type="transmembrane region" description="Helical" evidence="7">
    <location>
        <begin position="17"/>
        <end position="34"/>
    </location>
</feature>
<reference evidence="8" key="1">
    <citation type="submission" date="2022-01" db="EMBL/GenBank/DDBJ databases">
        <title>Whole genome-based taxonomy of the Shewanellaceae.</title>
        <authorList>
            <person name="Martin-Rodriguez A.J."/>
        </authorList>
    </citation>
    <scope>NUCLEOTIDE SEQUENCE</scope>
    <source>
        <strain evidence="8">DSM 23803</strain>
    </source>
</reference>
<dbReference type="Pfam" id="PF01899">
    <property type="entry name" value="MNHE"/>
    <property type="match status" value="1"/>
</dbReference>
<protein>
    <submittedName>
        <fullName evidence="8">Na+/H+ antiporter subunit E</fullName>
    </submittedName>
</protein>
<comment type="similarity">
    <text evidence="2">Belongs to the CPA3 antiporters (TC 2.A.63) subunit E family.</text>
</comment>
<evidence type="ECO:0000256" key="3">
    <source>
        <dbReference type="ARBA" id="ARBA00022475"/>
    </source>
</evidence>
<dbReference type="GO" id="GO:0005886">
    <property type="term" value="C:plasma membrane"/>
    <property type="evidence" value="ECO:0007669"/>
    <property type="project" value="UniProtKB-SubCell"/>
</dbReference>
<evidence type="ECO:0000256" key="4">
    <source>
        <dbReference type="ARBA" id="ARBA00022692"/>
    </source>
</evidence>
<proteinExistence type="inferred from homology"/>
<evidence type="ECO:0000313" key="8">
    <source>
        <dbReference type="EMBL" id="MCL1105296.1"/>
    </source>
</evidence>
<feature type="transmembrane region" description="Helical" evidence="7">
    <location>
        <begin position="40"/>
        <end position="58"/>
    </location>
</feature>
<keyword evidence="5 7" id="KW-1133">Transmembrane helix</keyword>
<dbReference type="InterPro" id="IPR002758">
    <property type="entry name" value="Cation_antiport_E"/>
</dbReference>
<evidence type="ECO:0000256" key="6">
    <source>
        <dbReference type="ARBA" id="ARBA00023136"/>
    </source>
</evidence>
<evidence type="ECO:0000256" key="5">
    <source>
        <dbReference type="ARBA" id="ARBA00022989"/>
    </source>
</evidence>
<name>A0A9X2CDD2_9GAMM</name>
<dbReference type="GO" id="GO:0008324">
    <property type="term" value="F:monoatomic cation transmembrane transporter activity"/>
    <property type="evidence" value="ECO:0007669"/>
    <property type="project" value="InterPro"/>
</dbReference>
<dbReference type="PANTHER" id="PTHR34584">
    <property type="entry name" value="NA(+)/H(+) ANTIPORTER SUBUNIT E1"/>
    <property type="match status" value="1"/>
</dbReference>
<dbReference type="Proteomes" id="UP001139408">
    <property type="component" value="Unassembled WGS sequence"/>
</dbReference>